<evidence type="ECO:0000256" key="1">
    <source>
        <dbReference type="SAM" id="MobiDB-lite"/>
    </source>
</evidence>
<feature type="region of interest" description="Disordered" evidence="1">
    <location>
        <begin position="1"/>
        <end position="59"/>
    </location>
</feature>
<dbReference type="EMBL" id="JAUUTY010000001">
    <property type="protein sequence ID" value="KAK1695272.1"/>
    <property type="molecule type" value="Genomic_DNA"/>
</dbReference>
<dbReference type="Proteomes" id="UP001231189">
    <property type="component" value="Unassembled WGS sequence"/>
</dbReference>
<evidence type="ECO:0000313" key="4">
    <source>
        <dbReference type="Proteomes" id="UP001231189"/>
    </source>
</evidence>
<gene>
    <name evidence="3" type="ORF">QYE76_011969</name>
</gene>
<accession>A0AAD8TYC7</accession>
<organism evidence="3 4">
    <name type="scientific">Lolium multiflorum</name>
    <name type="common">Italian ryegrass</name>
    <name type="synonym">Lolium perenne subsp. multiflorum</name>
    <dbReference type="NCBI Taxonomy" id="4521"/>
    <lineage>
        <taxon>Eukaryota</taxon>
        <taxon>Viridiplantae</taxon>
        <taxon>Streptophyta</taxon>
        <taxon>Embryophyta</taxon>
        <taxon>Tracheophyta</taxon>
        <taxon>Spermatophyta</taxon>
        <taxon>Magnoliopsida</taxon>
        <taxon>Liliopsida</taxon>
        <taxon>Poales</taxon>
        <taxon>Poaceae</taxon>
        <taxon>BOP clade</taxon>
        <taxon>Pooideae</taxon>
        <taxon>Poodae</taxon>
        <taxon>Poeae</taxon>
        <taxon>Poeae Chloroplast Group 2 (Poeae type)</taxon>
        <taxon>Loliodinae</taxon>
        <taxon>Loliinae</taxon>
        <taxon>Lolium</taxon>
    </lineage>
</organism>
<protein>
    <recommendedName>
        <fullName evidence="2">Retrotransposon gag domain-containing protein</fullName>
    </recommendedName>
</protein>
<feature type="domain" description="Retrotransposon gag" evidence="2">
    <location>
        <begin position="188"/>
        <end position="274"/>
    </location>
</feature>
<sequence>MSRVSLQDSINPKPQSEGIVEKHPRQLAPSVENLLAQDPSSADPTMSSASSTPSSSSPILGSPIRFSSYEFARTTTLLARLSRVIHDHGYRMPRPKTVEAATANLAAYLVNQQPEGESEEYDGELRGADCLSYKIQETTPPKKFKPTPTNAAKYDGQQEPRSWIDDYLQTVILHKGNQIAAMQRLQLYLKDSARAWLRGLPKGSIKSWDDLVDAFVANFQATYKRPVGIEELRRCQQKPKEPMRAYIGRFTKLLNAAEDVSVDRAIDAFSDGIRRETYIEELGRKKPKTITKLMEIANSWAGARPR</sequence>
<evidence type="ECO:0000259" key="2">
    <source>
        <dbReference type="Pfam" id="PF03732"/>
    </source>
</evidence>
<comment type="caution">
    <text evidence="3">The sequence shown here is derived from an EMBL/GenBank/DDBJ whole genome shotgun (WGS) entry which is preliminary data.</text>
</comment>
<name>A0AAD8TYC7_LOLMU</name>
<keyword evidence="4" id="KW-1185">Reference proteome</keyword>
<proteinExistence type="predicted"/>
<reference evidence="3" key="1">
    <citation type="submission" date="2023-07" db="EMBL/GenBank/DDBJ databases">
        <title>A chromosome-level genome assembly of Lolium multiflorum.</title>
        <authorList>
            <person name="Chen Y."/>
            <person name="Copetti D."/>
            <person name="Kolliker R."/>
            <person name="Studer B."/>
        </authorList>
    </citation>
    <scope>NUCLEOTIDE SEQUENCE</scope>
    <source>
        <strain evidence="3">02402/16</strain>
        <tissue evidence="3">Leaf</tissue>
    </source>
</reference>
<feature type="compositionally biased region" description="Low complexity" evidence="1">
    <location>
        <begin position="38"/>
        <end position="58"/>
    </location>
</feature>
<feature type="compositionally biased region" description="Polar residues" evidence="1">
    <location>
        <begin position="1"/>
        <end position="14"/>
    </location>
</feature>
<dbReference type="InterPro" id="IPR005162">
    <property type="entry name" value="Retrotrans_gag_dom"/>
</dbReference>
<dbReference type="Pfam" id="PF03732">
    <property type="entry name" value="Retrotrans_gag"/>
    <property type="match status" value="1"/>
</dbReference>
<evidence type="ECO:0000313" key="3">
    <source>
        <dbReference type="EMBL" id="KAK1695272.1"/>
    </source>
</evidence>
<dbReference type="PANTHER" id="PTHR33223:SF8">
    <property type="entry name" value="OS04G0172440 PROTEIN"/>
    <property type="match status" value="1"/>
</dbReference>
<dbReference type="AlphaFoldDB" id="A0AAD8TYC7"/>
<dbReference type="PANTHER" id="PTHR33223">
    <property type="entry name" value="CCHC-TYPE DOMAIN-CONTAINING PROTEIN"/>
    <property type="match status" value="1"/>
</dbReference>